<evidence type="ECO:0000256" key="3">
    <source>
        <dbReference type="ARBA" id="ARBA00022801"/>
    </source>
</evidence>
<sequence>MTIPAFYPIGTPGRPWGEAEVATWRSRQAVQRSYEADVLGRVDALRARLDVSEYGRLDVPPDSYPLFAIRSRSWRDELPCVLVTGGVHGYETSGVHGALQFVERHAASYDGRANLVVVPCVSPWAYERVHRWNAAALDPNRSFRRDSPVPESAALMRLVAPFRDRVLVHVDLHETTDSDESEFRPALAARDGAAYEPGEVPDGFYLVDDSEHPQPAFQQAIIAAVAKVTHIAPADAKGEIIGSPMVAPGVIEYALTRLGLCASITDAPYKTTTEVYPDSPRATPEQCNAAQATAVCSAIDFALAHHAGTPAAR</sequence>
<dbReference type="InterPro" id="IPR055438">
    <property type="entry name" value="AstE_AspA_cat"/>
</dbReference>
<name>A0ABW0JN39_9GAMM</name>
<dbReference type="Proteomes" id="UP001596013">
    <property type="component" value="Unassembled WGS sequence"/>
</dbReference>
<evidence type="ECO:0000313" key="7">
    <source>
        <dbReference type="Proteomes" id="UP001596013"/>
    </source>
</evidence>
<feature type="domain" description="Succinylglutamate desuccinylase/Aspartoacylase catalytic" evidence="5">
    <location>
        <begin position="79"/>
        <end position="178"/>
    </location>
</feature>
<accession>A0ABW0JN39</accession>
<keyword evidence="7" id="KW-1185">Reference proteome</keyword>
<dbReference type="SUPFAM" id="SSF53187">
    <property type="entry name" value="Zn-dependent exopeptidases"/>
    <property type="match status" value="1"/>
</dbReference>
<organism evidence="6 7">
    <name type="scientific">Rhodanobacter umsongensis</name>
    <dbReference type="NCBI Taxonomy" id="633153"/>
    <lineage>
        <taxon>Bacteria</taxon>
        <taxon>Pseudomonadati</taxon>
        <taxon>Pseudomonadota</taxon>
        <taxon>Gammaproteobacteria</taxon>
        <taxon>Lysobacterales</taxon>
        <taxon>Rhodanobacteraceae</taxon>
        <taxon>Rhodanobacter</taxon>
    </lineage>
</organism>
<comment type="cofactor">
    <cofactor evidence="1">
        <name>Zn(2+)</name>
        <dbReference type="ChEBI" id="CHEBI:29105"/>
    </cofactor>
</comment>
<comment type="caution">
    <text evidence="6">The sequence shown here is derived from an EMBL/GenBank/DDBJ whole genome shotgun (WGS) entry which is preliminary data.</text>
</comment>
<dbReference type="RefSeq" id="WP_377305335.1">
    <property type="nucleotide sequence ID" value="NZ_JBHSMK010000005.1"/>
</dbReference>
<gene>
    <name evidence="6" type="ORF">ACFPME_11520</name>
</gene>
<keyword evidence="2" id="KW-0479">Metal-binding</keyword>
<evidence type="ECO:0000256" key="1">
    <source>
        <dbReference type="ARBA" id="ARBA00001947"/>
    </source>
</evidence>
<keyword evidence="4" id="KW-0862">Zinc</keyword>
<proteinExistence type="predicted"/>
<reference evidence="7" key="1">
    <citation type="journal article" date="2019" name="Int. J. Syst. Evol. Microbiol.">
        <title>The Global Catalogue of Microorganisms (GCM) 10K type strain sequencing project: providing services to taxonomists for standard genome sequencing and annotation.</title>
        <authorList>
            <consortium name="The Broad Institute Genomics Platform"/>
            <consortium name="The Broad Institute Genome Sequencing Center for Infectious Disease"/>
            <person name="Wu L."/>
            <person name="Ma J."/>
        </authorList>
    </citation>
    <scope>NUCLEOTIDE SEQUENCE [LARGE SCALE GENOMIC DNA]</scope>
    <source>
        <strain evidence="7">JCM 17130</strain>
    </source>
</reference>
<evidence type="ECO:0000256" key="4">
    <source>
        <dbReference type="ARBA" id="ARBA00022833"/>
    </source>
</evidence>
<dbReference type="Gene3D" id="3.40.630.10">
    <property type="entry name" value="Zn peptidases"/>
    <property type="match status" value="1"/>
</dbReference>
<dbReference type="EMBL" id="JBHSMK010000005">
    <property type="protein sequence ID" value="MFC5437190.1"/>
    <property type="molecule type" value="Genomic_DNA"/>
</dbReference>
<protein>
    <submittedName>
        <fullName evidence="6">M14 family metallocarboxypeptidase</fullName>
    </submittedName>
</protein>
<dbReference type="CDD" id="cd06231">
    <property type="entry name" value="M14_REP34-like"/>
    <property type="match status" value="1"/>
</dbReference>
<keyword evidence="3" id="KW-0378">Hydrolase</keyword>
<evidence type="ECO:0000256" key="2">
    <source>
        <dbReference type="ARBA" id="ARBA00022723"/>
    </source>
</evidence>
<evidence type="ECO:0000313" key="6">
    <source>
        <dbReference type="EMBL" id="MFC5437190.1"/>
    </source>
</evidence>
<dbReference type="Pfam" id="PF24827">
    <property type="entry name" value="AstE_AspA_cat"/>
    <property type="match status" value="1"/>
</dbReference>
<evidence type="ECO:0000259" key="5">
    <source>
        <dbReference type="Pfam" id="PF24827"/>
    </source>
</evidence>